<evidence type="ECO:0000256" key="1">
    <source>
        <dbReference type="ARBA" id="ARBA00012023"/>
    </source>
</evidence>
<protein>
    <recommendedName>
        <fullName evidence="1 6">Inositol-pentakisphosphate 2-kinase</fullName>
        <ecNumber evidence="1 6">2.7.1.158</ecNumber>
    </recommendedName>
</protein>
<comment type="caution">
    <text evidence="7">The sequence shown here is derived from an EMBL/GenBank/DDBJ whole genome shotgun (WGS) entry which is preliminary data.</text>
</comment>
<dbReference type="InterPro" id="IPR043001">
    <property type="entry name" value="IP5_2-K_N_lobe"/>
</dbReference>
<evidence type="ECO:0000256" key="3">
    <source>
        <dbReference type="ARBA" id="ARBA00022741"/>
    </source>
</evidence>
<evidence type="ECO:0000256" key="6">
    <source>
        <dbReference type="RuleBase" id="RU364126"/>
    </source>
</evidence>
<evidence type="ECO:0000256" key="2">
    <source>
        <dbReference type="ARBA" id="ARBA00022679"/>
    </source>
</evidence>
<accession>A0AAV0CRK6</accession>
<dbReference type="AlphaFoldDB" id="A0AAV0CRK6"/>
<evidence type="ECO:0000256" key="5">
    <source>
        <dbReference type="ARBA" id="ARBA00022840"/>
    </source>
</evidence>
<evidence type="ECO:0000256" key="4">
    <source>
        <dbReference type="ARBA" id="ARBA00022777"/>
    </source>
</evidence>
<reference evidence="7" key="1">
    <citation type="submission" date="2022-07" db="EMBL/GenBank/DDBJ databases">
        <authorList>
            <person name="Macas J."/>
            <person name="Novak P."/>
            <person name="Neumann P."/>
        </authorList>
    </citation>
    <scope>NUCLEOTIDE SEQUENCE</scope>
</reference>
<keyword evidence="8" id="KW-1185">Reference proteome</keyword>
<organism evidence="7 8">
    <name type="scientific">Cuscuta epithymum</name>
    <dbReference type="NCBI Taxonomy" id="186058"/>
    <lineage>
        <taxon>Eukaryota</taxon>
        <taxon>Viridiplantae</taxon>
        <taxon>Streptophyta</taxon>
        <taxon>Embryophyta</taxon>
        <taxon>Tracheophyta</taxon>
        <taxon>Spermatophyta</taxon>
        <taxon>Magnoliopsida</taxon>
        <taxon>eudicotyledons</taxon>
        <taxon>Gunneridae</taxon>
        <taxon>Pentapetalae</taxon>
        <taxon>asterids</taxon>
        <taxon>lamiids</taxon>
        <taxon>Solanales</taxon>
        <taxon>Convolvulaceae</taxon>
        <taxon>Cuscuteae</taxon>
        <taxon>Cuscuta</taxon>
        <taxon>Cuscuta subgen. Cuscuta</taxon>
    </lineage>
</organism>
<dbReference type="EC" id="2.7.1.158" evidence="1 6"/>
<dbReference type="Proteomes" id="UP001152523">
    <property type="component" value="Unassembled WGS sequence"/>
</dbReference>
<comment type="catalytic activity">
    <reaction evidence="6">
        <text>1D-myo-inositol 1,3,4,5,6-pentakisphosphate + ATP = 1D-myo-inositol hexakisphosphate + ADP + H(+)</text>
        <dbReference type="Rhea" id="RHEA:20313"/>
        <dbReference type="ChEBI" id="CHEBI:15378"/>
        <dbReference type="ChEBI" id="CHEBI:30616"/>
        <dbReference type="ChEBI" id="CHEBI:57733"/>
        <dbReference type="ChEBI" id="CHEBI:58130"/>
        <dbReference type="ChEBI" id="CHEBI:456216"/>
        <dbReference type="EC" id="2.7.1.158"/>
    </reaction>
</comment>
<dbReference type="InterPro" id="IPR009286">
    <property type="entry name" value="Ins_P5_2-kin"/>
</dbReference>
<dbReference type="Pfam" id="PF06090">
    <property type="entry name" value="Ins_P5_2-kin"/>
    <property type="match status" value="1"/>
</dbReference>
<comment type="domain">
    <text evidence="6">The EXKPK motif is conserved in inositol-pentakisphosphate 2-kinases of both family 1 and 2.</text>
</comment>
<dbReference type="Gene3D" id="3.30.200.110">
    <property type="entry name" value="Inositol-pentakisphosphate 2-kinase, N-lobe"/>
    <property type="match status" value="1"/>
</dbReference>
<comment type="function">
    <text evidence="6">Phosphorylates Ins(1,3,4,5,6)P5 at position 2 to form Ins(1,2,3,4,5,6)P6 (InsP6 or phytate).</text>
</comment>
<evidence type="ECO:0000313" key="7">
    <source>
        <dbReference type="EMBL" id="CAH9080947.1"/>
    </source>
</evidence>
<name>A0AAV0CRK6_9ASTE</name>
<dbReference type="GO" id="GO:0005634">
    <property type="term" value="C:nucleus"/>
    <property type="evidence" value="ECO:0007669"/>
    <property type="project" value="TreeGrafter"/>
</dbReference>
<keyword evidence="3 6" id="KW-0547">Nucleotide-binding</keyword>
<dbReference type="EMBL" id="CAMAPF010000035">
    <property type="protein sequence ID" value="CAH9080947.1"/>
    <property type="molecule type" value="Genomic_DNA"/>
</dbReference>
<gene>
    <name evidence="7" type="ORF">CEPIT_LOCUS7527</name>
</gene>
<dbReference type="GO" id="GO:0035299">
    <property type="term" value="F:inositol-1,3,4,5,6-pentakisphosphate 2-kinase activity"/>
    <property type="evidence" value="ECO:0007669"/>
    <property type="project" value="UniProtKB-EC"/>
</dbReference>
<proteinExistence type="predicted"/>
<dbReference type="GO" id="GO:0005524">
    <property type="term" value="F:ATP binding"/>
    <property type="evidence" value="ECO:0007669"/>
    <property type="project" value="UniProtKB-KW"/>
</dbReference>
<keyword evidence="4 6" id="KW-0418">Kinase</keyword>
<evidence type="ECO:0000313" key="8">
    <source>
        <dbReference type="Proteomes" id="UP001152523"/>
    </source>
</evidence>
<sequence>MAVALEAKDAIEWSYKGEGGANLILSYCGRSPQFVGKVLRVQKVPTNGSECQSGHLGLTMHESHLWKDVKDLVSAPTREIAGHFFVQHVMRPLLGAKHVDAGVHIIVSREFLETVEKNAFYVRPSWRVDATKVNFLSSYAILMPDHSTFPHVAPKEHCICVEIKPKCGFVPSSEFILERNAVKRRTTRFKMHQTLKFVQGKISYISEYDPLDMFSGSKERLDKAMNDLLLTPQNNFRVFLDGSLIFGGLGGVAEPTTSKVCEALEDALKNIILAEEGMRTNCFLELISEAVLSSGVLNRLLEVQKLDVFDIEGAIHVYYNFISQPCMVCRELGSSFSKRYDTLHSISMEESGKILRDFLIATTAKDLGVMISFKHQEDGKGESSYNHVSLKSTNQNFDYKVAFIDLDLKRLDKMEFYYELDQKIVSSYLKMVNAESLGRMPQLDTP</sequence>
<dbReference type="GO" id="GO:0032958">
    <property type="term" value="P:inositol phosphate biosynthetic process"/>
    <property type="evidence" value="ECO:0007669"/>
    <property type="project" value="TreeGrafter"/>
</dbReference>
<keyword evidence="2 6" id="KW-0808">Transferase</keyword>
<dbReference type="PANTHER" id="PTHR14456:SF2">
    <property type="entry name" value="INOSITOL-PENTAKISPHOSPHATE 2-KINASE"/>
    <property type="match status" value="1"/>
</dbReference>
<keyword evidence="5 6" id="KW-0067">ATP-binding</keyword>
<dbReference type="PANTHER" id="PTHR14456">
    <property type="entry name" value="INOSITOL POLYPHOSPHATE KINASE 1"/>
    <property type="match status" value="1"/>
</dbReference>